<feature type="region of interest" description="Disordered" evidence="1">
    <location>
        <begin position="76"/>
        <end position="110"/>
    </location>
</feature>
<dbReference type="Proteomes" id="UP000325081">
    <property type="component" value="Unassembled WGS sequence"/>
</dbReference>
<comment type="caution">
    <text evidence="2">The sequence shown here is derived from an EMBL/GenBank/DDBJ whole genome shotgun (WGS) entry which is preliminary data.</text>
</comment>
<dbReference type="AlphaFoldDB" id="A0A5A7QD78"/>
<keyword evidence="3" id="KW-1185">Reference proteome</keyword>
<evidence type="ECO:0000256" key="1">
    <source>
        <dbReference type="SAM" id="MobiDB-lite"/>
    </source>
</evidence>
<gene>
    <name evidence="2" type="ORF">STAS_19773</name>
</gene>
<evidence type="ECO:0000313" key="3">
    <source>
        <dbReference type="Proteomes" id="UP000325081"/>
    </source>
</evidence>
<feature type="compositionally biased region" description="Basic residues" evidence="1">
    <location>
        <begin position="99"/>
        <end position="110"/>
    </location>
</feature>
<accession>A0A5A7QD78</accession>
<sequence length="110" mass="12587">MKLEIHSNRGTEKNQRCISQGFLNFIISNYSERLLPPAKFLPLQPLISETGLIFLLNRLPLSLRLTGNGILTPQELYPFKSENQTKKPSSTRDPPKGKEVKKRRTTLKKP</sequence>
<protein>
    <submittedName>
        <fullName evidence="2">Cell growth regulator with EF hand domain protein 1</fullName>
    </submittedName>
</protein>
<proteinExistence type="predicted"/>
<organism evidence="2 3">
    <name type="scientific">Striga asiatica</name>
    <name type="common">Asiatic witchweed</name>
    <name type="synonym">Buchnera asiatica</name>
    <dbReference type="NCBI Taxonomy" id="4170"/>
    <lineage>
        <taxon>Eukaryota</taxon>
        <taxon>Viridiplantae</taxon>
        <taxon>Streptophyta</taxon>
        <taxon>Embryophyta</taxon>
        <taxon>Tracheophyta</taxon>
        <taxon>Spermatophyta</taxon>
        <taxon>Magnoliopsida</taxon>
        <taxon>eudicotyledons</taxon>
        <taxon>Gunneridae</taxon>
        <taxon>Pentapetalae</taxon>
        <taxon>asterids</taxon>
        <taxon>lamiids</taxon>
        <taxon>Lamiales</taxon>
        <taxon>Orobanchaceae</taxon>
        <taxon>Buchnereae</taxon>
        <taxon>Striga</taxon>
    </lineage>
</organism>
<dbReference type="EMBL" id="BKCP01006515">
    <property type="protein sequence ID" value="GER42948.1"/>
    <property type="molecule type" value="Genomic_DNA"/>
</dbReference>
<name>A0A5A7QD78_STRAF</name>
<reference evidence="3" key="1">
    <citation type="journal article" date="2019" name="Curr. Biol.">
        <title>Genome Sequence of Striga asiatica Provides Insight into the Evolution of Plant Parasitism.</title>
        <authorList>
            <person name="Yoshida S."/>
            <person name="Kim S."/>
            <person name="Wafula E.K."/>
            <person name="Tanskanen J."/>
            <person name="Kim Y.M."/>
            <person name="Honaas L."/>
            <person name="Yang Z."/>
            <person name="Spallek T."/>
            <person name="Conn C.E."/>
            <person name="Ichihashi Y."/>
            <person name="Cheong K."/>
            <person name="Cui S."/>
            <person name="Der J.P."/>
            <person name="Gundlach H."/>
            <person name="Jiao Y."/>
            <person name="Hori C."/>
            <person name="Ishida J.K."/>
            <person name="Kasahara H."/>
            <person name="Kiba T."/>
            <person name="Kim M.S."/>
            <person name="Koo N."/>
            <person name="Laohavisit A."/>
            <person name="Lee Y.H."/>
            <person name="Lumba S."/>
            <person name="McCourt P."/>
            <person name="Mortimer J.C."/>
            <person name="Mutuku J.M."/>
            <person name="Nomura T."/>
            <person name="Sasaki-Sekimoto Y."/>
            <person name="Seto Y."/>
            <person name="Wang Y."/>
            <person name="Wakatake T."/>
            <person name="Sakakibara H."/>
            <person name="Demura T."/>
            <person name="Yamaguchi S."/>
            <person name="Yoneyama K."/>
            <person name="Manabe R.I."/>
            <person name="Nelson D.C."/>
            <person name="Schulman A.H."/>
            <person name="Timko M.P."/>
            <person name="dePamphilis C.W."/>
            <person name="Choi D."/>
            <person name="Shirasu K."/>
        </authorList>
    </citation>
    <scope>NUCLEOTIDE SEQUENCE [LARGE SCALE GENOMIC DNA]</scope>
    <source>
        <strain evidence="3">cv. UVA1</strain>
    </source>
</reference>
<evidence type="ECO:0000313" key="2">
    <source>
        <dbReference type="EMBL" id="GER42948.1"/>
    </source>
</evidence>